<reference evidence="2 3" key="1">
    <citation type="submission" date="2019-05" db="EMBL/GenBank/DDBJ databases">
        <authorList>
            <person name="Zhang J.-Y."/>
            <person name="Feg X."/>
            <person name="Du Z.-J."/>
        </authorList>
    </citation>
    <scope>NUCLEOTIDE SEQUENCE [LARGE SCALE GENOMIC DNA]</scope>
    <source>
        <strain evidence="2 3">RZ26</strain>
    </source>
</reference>
<dbReference type="EMBL" id="VATY01000003">
    <property type="protein sequence ID" value="TMM55911.1"/>
    <property type="molecule type" value="Genomic_DNA"/>
</dbReference>
<dbReference type="InterPro" id="IPR032307">
    <property type="entry name" value="PepSY_TM-like_2"/>
</dbReference>
<dbReference type="Proteomes" id="UP000310314">
    <property type="component" value="Unassembled WGS sequence"/>
</dbReference>
<accession>A0A5S3PNG8</accession>
<dbReference type="OrthoDB" id="9787788at2"/>
<dbReference type="Pfam" id="PF16357">
    <property type="entry name" value="PepSY_TM_like_2"/>
    <property type="match status" value="1"/>
</dbReference>
<keyword evidence="3" id="KW-1185">Reference proteome</keyword>
<keyword evidence="1" id="KW-0812">Transmembrane</keyword>
<organism evidence="2 3">
    <name type="scientific">Maribacter algarum</name>
    <name type="common">ex Zhang et al. 2020</name>
    <dbReference type="NCBI Taxonomy" id="2578118"/>
    <lineage>
        <taxon>Bacteria</taxon>
        <taxon>Pseudomonadati</taxon>
        <taxon>Bacteroidota</taxon>
        <taxon>Flavobacteriia</taxon>
        <taxon>Flavobacteriales</taxon>
        <taxon>Flavobacteriaceae</taxon>
        <taxon>Maribacter</taxon>
    </lineage>
</organism>
<evidence type="ECO:0000256" key="1">
    <source>
        <dbReference type="SAM" id="Phobius"/>
    </source>
</evidence>
<dbReference type="PANTHER" id="PTHR40115:SF1">
    <property type="entry name" value="INNER MEMBRANE PROTEIN WITH PEPSY TM HELIX"/>
    <property type="match status" value="1"/>
</dbReference>
<sequence length="184" mass="21576">MKWENRNVHRDVAYFYIGLIIAFSFSGIILNHRADWYPMDYAYETKDVQLELPSDKNAIDSEKFIKGISEKWELDAEYDSHRIRDNELRVFYKDNIVLDADITTGKGVVEYKRKTPVLGQTMFLHKTTNKFWIWYSDIFGIGMLIIAFTGMFIITKGKNTFKRRGWKLALAGLVFPIIILILFS</sequence>
<name>A0A5S3PNG8_9FLAO</name>
<dbReference type="RefSeq" id="WP_138658779.1">
    <property type="nucleotide sequence ID" value="NZ_VATY01000003.1"/>
</dbReference>
<keyword evidence="1" id="KW-1133">Transmembrane helix</keyword>
<evidence type="ECO:0000313" key="2">
    <source>
        <dbReference type="EMBL" id="TMM55911.1"/>
    </source>
</evidence>
<dbReference type="PANTHER" id="PTHR40115">
    <property type="entry name" value="INNER MEMBRANE PROTEIN WITH PEPSY TM HELIX"/>
    <property type="match status" value="1"/>
</dbReference>
<evidence type="ECO:0000313" key="3">
    <source>
        <dbReference type="Proteomes" id="UP000310314"/>
    </source>
</evidence>
<comment type="caution">
    <text evidence="2">The sequence shown here is derived from an EMBL/GenBank/DDBJ whole genome shotgun (WGS) entry which is preliminary data.</text>
</comment>
<feature type="transmembrane region" description="Helical" evidence="1">
    <location>
        <begin position="132"/>
        <end position="154"/>
    </location>
</feature>
<proteinExistence type="predicted"/>
<keyword evidence="1" id="KW-0472">Membrane</keyword>
<dbReference type="AlphaFoldDB" id="A0A5S3PNG8"/>
<gene>
    <name evidence="2" type="ORF">FEE95_14780</name>
</gene>
<feature type="transmembrane region" description="Helical" evidence="1">
    <location>
        <begin position="12"/>
        <end position="30"/>
    </location>
</feature>
<protein>
    <recommendedName>
        <fullName evidence="4">Peptidase</fullName>
    </recommendedName>
</protein>
<feature type="transmembrane region" description="Helical" evidence="1">
    <location>
        <begin position="166"/>
        <end position="183"/>
    </location>
</feature>
<evidence type="ECO:0008006" key="4">
    <source>
        <dbReference type="Google" id="ProtNLM"/>
    </source>
</evidence>